<dbReference type="PANTHER" id="PTHR43283:SF3">
    <property type="entry name" value="BETA-LACTAMASE FAMILY PROTEIN (AFU_ORTHOLOGUE AFUA_5G07500)"/>
    <property type="match status" value="1"/>
</dbReference>
<sequence length="392" mass="43436">MNTKPIDALLKQFTTMERGPVGCALSVTKAGKTIYTGYSGYADAQAQRPIGEETLYRMYSCSKVVTAVAMMILLERGLYQLDDPIAQYLPEFADARYAICTGNNMETLLPVRALTIKHFLTMTSGLTYGGELSATHARIGRALSGIDEKGGCTTREFSRIVAKLPLKFEPGTSWNYGINLDVLGAFIEEVSGSSFYQFLREEIFSPLGMEDTGFFLDGQGQKRLATMYYYDEDGCLKINDSEDFKYEAAYRFECGGGGLVSSLHDMTRFTKMLALGGRLDGQRILGRKTIELMRQNHLEPQALEAFRQTHQYGWPFMAGYGYGLGVKTLMDLAGSNCAGSLGEFSWAGAAGTLLLVDPSEQLSIVYMHQLMPNNREGYCHPRLRNVIYGALD</sequence>
<accession>A0A926CYA4</accession>
<dbReference type="Pfam" id="PF00144">
    <property type="entry name" value="Beta-lactamase"/>
    <property type="match status" value="1"/>
</dbReference>
<organism evidence="2 3">
    <name type="scientific">Luoshenia tenuis</name>
    <dbReference type="NCBI Taxonomy" id="2763654"/>
    <lineage>
        <taxon>Bacteria</taxon>
        <taxon>Bacillati</taxon>
        <taxon>Bacillota</taxon>
        <taxon>Clostridia</taxon>
        <taxon>Christensenellales</taxon>
        <taxon>Christensenellaceae</taxon>
        <taxon>Luoshenia</taxon>
    </lineage>
</organism>
<dbReference type="InterPro" id="IPR001466">
    <property type="entry name" value="Beta-lactam-related"/>
</dbReference>
<dbReference type="AlphaFoldDB" id="A0A926CYA4"/>
<dbReference type="Proteomes" id="UP000654279">
    <property type="component" value="Unassembled WGS sequence"/>
</dbReference>
<gene>
    <name evidence="2" type="ORF">H8699_02805</name>
</gene>
<dbReference type="Gene3D" id="3.40.710.10">
    <property type="entry name" value="DD-peptidase/beta-lactamase superfamily"/>
    <property type="match status" value="1"/>
</dbReference>
<feature type="domain" description="Beta-lactamase-related" evidence="1">
    <location>
        <begin position="9"/>
        <end position="377"/>
    </location>
</feature>
<dbReference type="InterPro" id="IPR050789">
    <property type="entry name" value="Diverse_Enzym_Activities"/>
</dbReference>
<evidence type="ECO:0000313" key="3">
    <source>
        <dbReference type="Proteomes" id="UP000654279"/>
    </source>
</evidence>
<reference evidence="2" key="1">
    <citation type="submission" date="2020-08" db="EMBL/GenBank/DDBJ databases">
        <title>Genome public.</title>
        <authorList>
            <person name="Liu C."/>
            <person name="Sun Q."/>
        </authorList>
    </citation>
    <scope>NUCLEOTIDE SEQUENCE</scope>
    <source>
        <strain evidence="2">NSJ-44</strain>
    </source>
</reference>
<dbReference type="RefSeq" id="WP_249284389.1">
    <property type="nucleotide sequence ID" value="NZ_JACRSO010000001.1"/>
</dbReference>
<dbReference type="EMBL" id="JACRSO010000001">
    <property type="protein sequence ID" value="MBC8528368.1"/>
    <property type="molecule type" value="Genomic_DNA"/>
</dbReference>
<name>A0A926CYA4_9FIRM</name>
<comment type="caution">
    <text evidence="2">The sequence shown here is derived from an EMBL/GenBank/DDBJ whole genome shotgun (WGS) entry which is preliminary data.</text>
</comment>
<keyword evidence="3" id="KW-1185">Reference proteome</keyword>
<protein>
    <submittedName>
        <fullName evidence="2">Beta-lactamase family protein</fullName>
    </submittedName>
</protein>
<proteinExistence type="predicted"/>
<evidence type="ECO:0000259" key="1">
    <source>
        <dbReference type="Pfam" id="PF00144"/>
    </source>
</evidence>
<evidence type="ECO:0000313" key="2">
    <source>
        <dbReference type="EMBL" id="MBC8528368.1"/>
    </source>
</evidence>
<dbReference type="SUPFAM" id="SSF56601">
    <property type="entry name" value="beta-lactamase/transpeptidase-like"/>
    <property type="match status" value="1"/>
</dbReference>
<dbReference type="PANTHER" id="PTHR43283">
    <property type="entry name" value="BETA-LACTAMASE-RELATED"/>
    <property type="match status" value="1"/>
</dbReference>
<dbReference type="InterPro" id="IPR012338">
    <property type="entry name" value="Beta-lactam/transpept-like"/>
</dbReference>